<keyword evidence="7" id="KW-0812">Transmembrane</keyword>
<evidence type="ECO:0000256" key="4">
    <source>
        <dbReference type="ARBA" id="ARBA00023004"/>
    </source>
</evidence>
<evidence type="ECO:0000256" key="1">
    <source>
        <dbReference type="ARBA" id="ARBA00010617"/>
    </source>
</evidence>
<keyword evidence="7" id="KW-1133">Transmembrane helix</keyword>
<dbReference type="PRINTS" id="PR00463">
    <property type="entry name" value="EP450I"/>
</dbReference>
<comment type="cofactor">
    <cofactor evidence="5">
        <name>heme</name>
        <dbReference type="ChEBI" id="CHEBI:30413"/>
    </cofactor>
</comment>
<evidence type="ECO:0000256" key="3">
    <source>
        <dbReference type="ARBA" id="ARBA00023002"/>
    </source>
</evidence>
<name>A0AAV5CY98_ELECO</name>
<evidence type="ECO:0000256" key="6">
    <source>
        <dbReference type="RuleBase" id="RU000461"/>
    </source>
</evidence>
<reference evidence="8" key="2">
    <citation type="submission" date="2021-12" db="EMBL/GenBank/DDBJ databases">
        <title>Resequencing data analysis of finger millet.</title>
        <authorList>
            <person name="Hatakeyama M."/>
            <person name="Aluri S."/>
            <person name="Balachadran M.T."/>
            <person name="Sivarajan S.R."/>
            <person name="Poveda L."/>
            <person name="Shimizu-Inatsugi R."/>
            <person name="Schlapbach R."/>
            <person name="Sreeman S.M."/>
            <person name="Shimizu K.K."/>
        </authorList>
    </citation>
    <scope>NUCLEOTIDE SEQUENCE</scope>
</reference>
<comment type="caution">
    <text evidence="8">The sequence shown here is derived from an EMBL/GenBank/DDBJ whole genome shotgun (WGS) entry which is preliminary data.</text>
</comment>
<dbReference type="EMBL" id="BQKI01000009">
    <property type="protein sequence ID" value="GJN02970.1"/>
    <property type="molecule type" value="Genomic_DNA"/>
</dbReference>
<comment type="similarity">
    <text evidence="1 6">Belongs to the cytochrome P450 family.</text>
</comment>
<dbReference type="InterPro" id="IPR017972">
    <property type="entry name" value="Cyt_P450_CS"/>
</dbReference>
<dbReference type="InterPro" id="IPR036396">
    <property type="entry name" value="Cyt_P450_sf"/>
</dbReference>
<keyword evidence="6" id="KW-0503">Monooxygenase</keyword>
<dbReference type="Gene3D" id="1.10.630.10">
    <property type="entry name" value="Cytochrome P450"/>
    <property type="match status" value="1"/>
</dbReference>
<dbReference type="PROSITE" id="PS00086">
    <property type="entry name" value="CYTOCHROME_P450"/>
    <property type="match status" value="1"/>
</dbReference>
<dbReference type="PRINTS" id="PR00385">
    <property type="entry name" value="P450"/>
</dbReference>
<dbReference type="InterPro" id="IPR002401">
    <property type="entry name" value="Cyt_P450_E_grp-I"/>
</dbReference>
<gene>
    <name evidence="8" type="primary">ga20366</name>
    <name evidence="8" type="ORF">PR202_ga20366</name>
</gene>
<organism evidence="8 9">
    <name type="scientific">Eleusine coracana subsp. coracana</name>
    <dbReference type="NCBI Taxonomy" id="191504"/>
    <lineage>
        <taxon>Eukaryota</taxon>
        <taxon>Viridiplantae</taxon>
        <taxon>Streptophyta</taxon>
        <taxon>Embryophyta</taxon>
        <taxon>Tracheophyta</taxon>
        <taxon>Spermatophyta</taxon>
        <taxon>Magnoliopsida</taxon>
        <taxon>Liliopsida</taxon>
        <taxon>Poales</taxon>
        <taxon>Poaceae</taxon>
        <taxon>PACMAD clade</taxon>
        <taxon>Chloridoideae</taxon>
        <taxon>Cynodonteae</taxon>
        <taxon>Eleusininae</taxon>
        <taxon>Eleusine</taxon>
    </lineage>
</organism>
<evidence type="ECO:0000256" key="5">
    <source>
        <dbReference type="PIRSR" id="PIRSR602401-1"/>
    </source>
</evidence>
<evidence type="ECO:0000313" key="9">
    <source>
        <dbReference type="Proteomes" id="UP001054889"/>
    </source>
</evidence>
<feature type="transmembrane region" description="Helical" evidence="7">
    <location>
        <begin position="7"/>
        <end position="26"/>
    </location>
</feature>
<keyword evidence="4 5" id="KW-0408">Iron</keyword>
<reference evidence="8" key="1">
    <citation type="journal article" date="2018" name="DNA Res.">
        <title>Multiple hybrid de novo genome assembly of finger millet, an orphan allotetraploid crop.</title>
        <authorList>
            <person name="Hatakeyama M."/>
            <person name="Aluri S."/>
            <person name="Balachadran M.T."/>
            <person name="Sivarajan S.R."/>
            <person name="Patrignani A."/>
            <person name="Gruter S."/>
            <person name="Poveda L."/>
            <person name="Shimizu-Inatsugi R."/>
            <person name="Baeten J."/>
            <person name="Francoijs K.J."/>
            <person name="Nataraja K.N."/>
            <person name="Reddy Y.A.N."/>
            <person name="Phadnis S."/>
            <person name="Ravikumar R.L."/>
            <person name="Schlapbach R."/>
            <person name="Sreeman S.M."/>
            <person name="Shimizu K.K."/>
        </authorList>
    </citation>
    <scope>NUCLEOTIDE SEQUENCE</scope>
</reference>
<dbReference type="GO" id="GO:0004497">
    <property type="term" value="F:monooxygenase activity"/>
    <property type="evidence" value="ECO:0007669"/>
    <property type="project" value="UniProtKB-KW"/>
</dbReference>
<dbReference type="GO" id="GO:0006629">
    <property type="term" value="P:lipid metabolic process"/>
    <property type="evidence" value="ECO:0007669"/>
    <property type="project" value="UniProtKB-ARBA"/>
</dbReference>
<keyword evidence="7" id="KW-0472">Membrane</keyword>
<accession>A0AAV5CY98</accession>
<dbReference type="Pfam" id="PF00067">
    <property type="entry name" value="p450"/>
    <property type="match status" value="1"/>
</dbReference>
<sequence>MLLSLQFLQDILVPFLVLLLPVYYYLVIFRSSKTNVPARFPTDWPLVGMLPSLVVNLRRFHDYATTVLAVAGGSFEARGPPGLRFLMTCDPANTRPIFVSSFGNYPKGEEFASFFDAMGGSFFNVDGESWRRQRAKAQRVMGDPRLLGFMARWCRDRVEIGLLPLLMHMVEKNTPFDLQDVFTRFAFDMTASPVFGVDTGRLSLDMPPMDVPDAMDAVMEVGFFRHTVPAPCWRLMRRLGIGPERRLAAAQPVMRRFLTEMVETRKKNEQTSCCRSAAVDDDMVSNGEPMELLYATLINLMVAGRDTVGSTLTWLFYNLVRHPRVADAIRRELAPVVSRATDDGSTMVVFEPEETKPLVYLHAALFESMRLYPPVLYERKEALTDDVLPSGHWVRAGDKILISLYAMARMESVWGKDCAEYRPERWVAADGRLRHVPAHRFPSFHAGPRSCLGKDISVVQMKCVVATVLWNFDFEVVEGHVVEPKLSVILQMKNGLLVRAKRRHVVR</sequence>
<dbReference type="AlphaFoldDB" id="A0AAV5CY98"/>
<dbReference type="PANTHER" id="PTHR24296">
    <property type="entry name" value="CYTOCHROME P450"/>
    <property type="match status" value="1"/>
</dbReference>
<keyword evidence="3 6" id="KW-0560">Oxidoreductase</keyword>
<dbReference type="CDD" id="cd11064">
    <property type="entry name" value="CYP86A"/>
    <property type="match status" value="1"/>
</dbReference>
<keyword evidence="2 5" id="KW-0479">Metal-binding</keyword>
<keyword evidence="9" id="KW-1185">Reference proteome</keyword>
<evidence type="ECO:0000256" key="7">
    <source>
        <dbReference type="SAM" id="Phobius"/>
    </source>
</evidence>
<feature type="binding site" description="axial binding residue" evidence="5">
    <location>
        <position position="451"/>
    </location>
    <ligand>
        <name>heme</name>
        <dbReference type="ChEBI" id="CHEBI:30413"/>
    </ligand>
    <ligandPart>
        <name>Fe</name>
        <dbReference type="ChEBI" id="CHEBI:18248"/>
    </ligandPart>
</feature>
<dbReference type="GO" id="GO:0005506">
    <property type="term" value="F:iron ion binding"/>
    <property type="evidence" value="ECO:0007669"/>
    <property type="project" value="InterPro"/>
</dbReference>
<dbReference type="InterPro" id="IPR001128">
    <property type="entry name" value="Cyt_P450"/>
</dbReference>
<protein>
    <submittedName>
        <fullName evidence="8">Uncharacterized protein</fullName>
    </submittedName>
</protein>
<dbReference type="SUPFAM" id="SSF48264">
    <property type="entry name" value="Cytochrome P450"/>
    <property type="match status" value="1"/>
</dbReference>
<proteinExistence type="inferred from homology"/>
<dbReference type="Proteomes" id="UP001054889">
    <property type="component" value="Unassembled WGS sequence"/>
</dbReference>
<dbReference type="GO" id="GO:0020037">
    <property type="term" value="F:heme binding"/>
    <property type="evidence" value="ECO:0007669"/>
    <property type="project" value="InterPro"/>
</dbReference>
<dbReference type="GO" id="GO:0016705">
    <property type="term" value="F:oxidoreductase activity, acting on paired donors, with incorporation or reduction of molecular oxygen"/>
    <property type="evidence" value="ECO:0007669"/>
    <property type="project" value="InterPro"/>
</dbReference>
<keyword evidence="5 6" id="KW-0349">Heme</keyword>
<evidence type="ECO:0000256" key="2">
    <source>
        <dbReference type="ARBA" id="ARBA00022723"/>
    </source>
</evidence>
<evidence type="ECO:0000313" key="8">
    <source>
        <dbReference type="EMBL" id="GJN02970.1"/>
    </source>
</evidence>